<dbReference type="Proteomes" id="UP000007798">
    <property type="component" value="Unassembled WGS sequence"/>
</dbReference>
<dbReference type="InterPro" id="IPR053255">
    <property type="entry name" value="EGF-like_domain"/>
</dbReference>
<keyword evidence="1" id="KW-1133">Transmembrane helix</keyword>
<dbReference type="EMBL" id="CH963857">
    <property type="protein sequence ID" value="EDW75747.1"/>
    <property type="molecule type" value="Genomic_DNA"/>
</dbReference>
<dbReference type="FunCoup" id="B4MVM7">
    <property type="interactions" value="25"/>
</dbReference>
<dbReference type="KEGG" id="dwi:6642287"/>
<accession>B4MVM7</accession>
<dbReference type="OMA" id="KEMECQY"/>
<feature type="domain" description="EGF-like" evidence="3">
    <location>
        <begin position="92"/>
        <end position="129"/>
    </location>
</feature>
<dbReference type="PANTHER" id="PTHR24047">
    <property type="entry name" value="FI01909P-RELATED"/>
    <property type="match status" value="1"/>
</dbReference>
<keyword evidence="1" id="KW-0472">Membrane</keyword>
<evidence type="ECO:0000259" key="3">
    <source>
        <dbReference type="SMART" id="SM00181"/>
    </source>
</evidence>
<keyword evidence="5" id="KW-1185">Reference proteome</keyword>
<feature type="transmembrane region" description="Helical" evidence="1">
    <location>
        <begin position="321"/>
        <end position="342"/>
    </location>
</feature>
<reference evidence="4 5" key="1">
    <citation type="journal article" date="2007" name="Nature">
        <title>Evolution of genes and genomes on the Drosophila phylogeny.</title>
        <authorList>
            <consortium name="Drosophila 12 Genomes Consortium"/>
            <person name="Clark A.G."/>
            <person name="Eisen M.B."/>
            <person name="Smith D.R."/>
            <person name="Bergman C.M."/>
            <person name="Oliver B."/>
            <person name="Markow T.A."/>
            <person name="Kaufman T.C."/>
            <person name="Kellis M."/>
            <person name="Gelbart W."/>
            <person name="Iyer V.N."/>
            <person name="Pollard D.A."/>
            <person name="Sackton T.B."/>
            <person name="Larracuente A.M."/>
            <person name="Singh N.D."/>
            <person name="Abad J.P."/>
            <person name="Abt D.N."/>
            <person name="Adryan B."/>
            <person name="Aguade M."/>
            <person name="Akashi H."/>
            <person name="Anderson W.W."/>
            <person name="Aquadro C.F."/>
            <person name="Ardell D.H."/>
            <person name="Arguello R."/>
            <person name="Artieri C.G."/>
            <person name="Barbash D.A."/>
            <person name="Barker D."/>
            <person name="Barsanti P."/>
            <person name="Batterham P."/>
            <person name="Batzoglou S."/>
            <person name="Begun D."/>
            <person name="Bhutkar A."/>
            <person name="Blanco E."/>
            <person name="Bosak S.A."/>
            <person name="Bradley R.K."/>
            <person name="Brand A.D."/>
            <person name="Brent M.R."/>
            <person name="Brooks A.N."/>
            <person name="Brown R.H."/>
            <person name="Butlin R.K."/>
            <person name="Caggese C."/>
            <person name="Calvi B.R."/>
            <person name="Bernardo de Carvalho A."/>
            <person name="Caspi A."/>
            <person name="Castrezana S."/>
            <person name="Celniker S.E."/>
            <person name="Chang J.L."/>
            <person name="Chapple C."/>
            <person name="Chatterji S."/>
            <person name="Chinwalla A."/>
            <person name="Civetta A."/>
            <person name="Clifton S.W."/>
            <person name="Comeron J.M."/>
            <person name="Costello J.C."/>
            <person name="Coyne J.A."/>
            <person name="Daub J."/>
            <person name="David R.G."/>
            <person name="Delcher A.L."/>
            <person name="Delehaunty K."/>
            <person name="Do C.B."/>
            <person name="Ebling H."/>
            <person name="Edwards K."/>
            <person name="Eickbush T."/>
            <person name="Evans J.D."/>
            <person name="Filipski A."/>
            <person name="Findeiss S."/>
            <person name="Freyhult E."/>
            <person name="Fulton L."/>
            <person name="Fulton R."/>
            <person name="Garcia A.C."/>
            <person name="Gardiner A."/>
            <person name="Garfield D.A."/>
            <person name="Garvin B.E."/>
            <person name="Gibson G."/>
            <person name="Gilbert D."/>
            <person name="Gnerre S."/>
            <person name="Godfrey J."/>
            <person name="Good R."/>
            <person name="Gotea V."/>
            <person name="Gravely B."/>
            <person name="Greenberg A.J."/>
            <person name="Griffiths-Jones S."/>
            <person name="Gross S."/>
            <person name="Guigo R."/>
            <person name="Gustafson E.A."/>
            <person name="Haerty W."/>
            <person name="Hahn M.W."/>
            <person name="Halligan D.L."/>
            <person name="Halpern A.L."/>
            <person name="Halter G.M."/>
            <person name="Han M.V."/>
            <person name="Heger A."/>
            <person name="Hillier L."/>
            <person name="Hinrichs A.S."/>
            <person name="Holmes I."/>
            <person name="Hoskins R.A."/>
            <person name="Hubisz M.J."/>
            <person name="Hultmark D."/>
            <person name="Huntley M.A."/>
            <person name="Jaffe D.B."/>
            <person name="Jagadeeshan S."/>
            <person name="Jeck W.R."/>
            <person name="Johnson J."/>
            <person name="Jones C.D."/>
            <person name="Jordan W.C."/>
            <person name="Karpen G.H."/>
            <person name="Kataoka E."/>
            <person name="Keightley P.D."/>
            <person name="Kheradpour P."/>
            <person name="Kirkness E.F."/>
            <person name="Koerich L.B."/>
            <person name="Kristiansen K."/>
            <person name="Kudrna D."/>
            <person name="Kulathinal R.J."/>
            <person name="Kumar S."/>
            <person name="Kwok R."/>
            <person name="Lander E."/>
            <person name="Langley C.H."/>
            <person name="Lapoint R."/>
            <person name="Lazzaro B.P."/>
            <person name="Lee S.J."/>
            <person name="Levesque L."/>
            <person name="Li R."/>
            <person name="Lin C.F."/>
            <person name="Lin M.F."/>
            <person name="Lindblad-Toh K."/>
            <person name="Llopart A."/>
            <person name="Long M."/>
            <person name="Low L."/>
            <person name="Lozovsky E."/>
            <person name="Lu J."/>
            <person name="Luo M."/>
            <person name="Machado C.A."/>
            <person name="Makalowski W."/>
            <person name="Marzo M."/>
            <person name="Matsuda M."/>
            <person name="Matzkin L."/>
            <person name="McAllister B."/>
            <person name="McBride C.S."/>
            <person name="McKernan B."/>
            <person name="McKernan K."/>
            <person name="Mendez-Lago M."/>
            <person name="Minx P."/>
            <person name="Mollenhauer M.U."/>
            <person name="Montooth K."/>
            <person name="Mount S.M."/>
            <person name="Mu X."/>
            <person name="Myers E."/>
            <person name="Negre B."/>
            <person name="Newfeld S."/>
            <person name="Nielsen R."/>
            <person name="Noor M.A."/>
            <person name="O'Grady P."/>
            <person name="Pachter L."/>
            <person name="Papaceit M."/>
            <person name="Parisi M.J."/>
            <person name="Parisi M."/>
            <person name="Parts L."/>
            <person name="Pedersen J.S."/>
            <person name="Pesole G."/>
            <person name="Phillippy A.M."/>
            <person name="Ponting C.P."/>
            <person name="Pop M."/>
            <person name="Porcelli D."/>
            <person name="Powell J.R."/>
            <person name="Prohaska S."/>
            <person name="Pruitt K."/>
            <person name="Puig M."/>
            <person name="Quesneville H."/>
            <person name="Ram K.R."/>
            <person name="Rand D."/>
            <person name="Rasmussen M.D."/>
            <person name="Reed L.K."/>
            <person name="Reenan R."/>
            <person name="Reily A."/>
            <person name="Remington K.A."/>
            <person name="Rieger T.T."/>
            <person name="Ritchie M.G."/>
            <person name="Robin C."/>
            <person name="Rogers Y.H."/>
            <person name="Rohde C."/>
            <person name="Rozas J."/>
            <person name="Rubenfield M.J."/>
            <person name="Ruiz A."/>
            <person name="Russo S."/>
            <person name="Salzberg S.L."/>
            <person name="Sanchez-Gracia A."/>
            <person name="Saranga D.J."/>
            <person name="Sato H."/>
            <person name="Schaeffer S.W."/>
            <person name="Schatz M.C."/>
            <person name="Schlenke T."/>
            <person name="Schwartz R."/>
            <person name="Segarra C."/>
            <person name="Singh R.S."/>
            <person name="Sirot L."/>
            <person name="Sirota M."/>
            <person name="Sisneros N.B."/>
            <person name="Smith C.D."/>
            <person name="Smith T.F."/>
            <person name="Spieth J."/>
            <person name="Stage D.E."/>
            <person name="Stark A."/>
            <person name="Stephan W."/>
            <person name="Strausberg R.L."/>
            <person name="Strempel S."/>
            <person name="Sturgill D."/>
            <person name="Sutton G."/>
            <person name="Sutton G.G."/>
            <person name="Tao W."/>
            <person name="Teichmann S."/>
            <person name="Tobari Y.N."/>
            <person name="Tomimura Y."/>
            <person name="Tsolas J.M."/>
            <person name="Valente V.L."/>
            <person name="Venter E."/>
            <person name="Venter J.C."/>
            <person name="Vicario S."/>
            <person name="Vieira F.G."/>
            <person name="Vilella A.J."/>
            <person name="Villasante A."/>
            <person name="Walenz B."/>
            <person name="Wang J."/>
            <person name="Wasserman M."/>
            <person name="Watts T."/>
            <person name="Wilson D."/>
            <person name="Wilson R.K."/>
            <person name="Wing R.A."/>
            <person name="Wolfner M.F."/>
            <person name="Wong A."/>
            <person name="Wong G.K."/>
            <person name="Wu C.I."/>
            <person name="Wu G."/>
            <person name="Yamamoto D."/>
            <person name="Yang H.P."/>
            <person name="Yang S.P."/>
            <person name="Yorke J.A."/>
            <person name="Yoshida K."/>
            <person name="Zdobnov E."/>
            <person name="Zhang P."/>
            <person name="Zhang Y."/>
            <person name="Zimin A.V."/>
            <person name="Baldwin J."/>
            <person name="Abdouelleil A."/>
            <person name="Abdulkadir J."/>
            <person name="Abebe A."/>
            <person name="Abera B."/>
            <person name="Abreu J."/>
            <person name="Acer S.C."/>
            <person name="Aftuck L."/>
            <person name="Alexander A."/>
            <person name="An P."/>
            <person name="Anderson E."/>
            <person name="Anderson S."/>
            <person name="Arachi H."/>
            <person name="Azer M."/>
            <person name="Bachantsang P."/>
            <person name="Barry A."/>
            <person name="Bayul T."/>
            <person name="Berlin A."/>
            <person name="Bessette D."/>
            <person name="Bloom T."/>
            <person name="Blye J."/>
            <person name="Boguslavskiy L."/>
            <person name="Bonnet C."/>
            <person name="Boukhgalter B."/>
            <person name="Bourzgui I."/>
            <person name="Brown A."/>
            <person name="Cahill P."/>
            <person name="Channer S."/>
            <person name="Cheshatsang Y."/>
            <person name="Chuda L."/>
            <person name="Citroen M."/>
            <person name="Collymore A."/>
            <person name="Cooke P."/>
            <person name="Costello M."/>
            <person name="D'Aco K."/>
            <person name="Daza R."/>
            <person name="De Haan G."/>
            <person name="DeGray S."/>
            <person name="DeMaso C."/>
            <person name="Dhargay N."/>
            <person name="Dooley K."/>
            <person name="Dooley E."/>
            <person name="Doricent M."/>
            <person name="Dorje P."/>
            <person name="Dorjee K."/>
            <person name="Dupes A."/>
            <person name="Elong R."/>
            <person name="Falk J."/>
            <person name="Farina A."/>
            <person name="Faro S."/>
            <person name="Ferguson D."/>
            <person name="Fisher S."/>
            <person name="Foley C.D."/>
            <person name="Franke A."/>
            <person name="Friedrich D."/>
            <person name="Gadbois L."/>
            <person name="Gearin G."/>
            <person name="Gearin C.R."/>
            <person name="Giannoukos G."/>
            <person name="Goode T."/>
            <person name="Graham J."/>
            <person name="Grandbois E."/>
            <person name="Grewal S."/>
            <person name="Gyaltsen K."/>
            <person name="Hafez N."/>
            <person name="Hagos B."/>
            <person name="Hall J."/>
            <person name="Henson C."/>
            <person name="Hollinger A."/>
            <person name="Honan T."/>
            <person name="Huard M.D."/>
            <person name="Hughes L."/>
            <person name="Hurhula B."/>
            <person name="Husby M.E."/>
            <person name="Kamat A."/>
            <person name="Kanga B."/>
            <person name="Kashin S."/>
            <person name="Khazanovich D."/>
            <person name="Kisner P."/>
            <person name="Lance K."/>
            <person name="Lara M."/>
            <person name="Lee W."/>
            <person name="Lennon N."/>
            <person name="Letendre F."/>
            <person name="LeVine R."/>
            <person name="Lipovsky A."/>
            <person name="Liu X."/>
            <person name="Liu J."/>
            <person name="Liu S."/>
            <person name="Lokyitsang T."/>
            <person name="Lokyitsang Y."/>
            <person name="Lubonja R."/>
            <person name="Lui A."/>
            <person name="MacDonald P."/>
            <person name="Magnisalis V."/>
            <person name="Maru K."/>
            <person name="Matthews C."/>
            <person name="McCusker W."/>
            <person name="McDonough S."/>
            <person name="Mehta T."/>
            <person name="Meldrim J."/>
            <person name="Meneus L."/>
            <person name="Mihai O."/>
            <person name="Mihalev A."/>
            <person name="Mihova T."/>
            <person name="Mittelman R."/>
            <person name="Mlenga V."/>
            <person name="Montmayeur A."/>
            <person name="Mulrain L."/>
            <person name="Navidi A."/>
            <person name="Naylor J."/>
            <person name="Negash T."/>
            <person name="Nguyen T."/>
            <person name="Nguyen N."/>
            <person name="Nicol R."/>
            <person name="Norbu C."/>
            <person name="Norbu N."/>
            <person name="Novod N."/>
            <person name="O'Neill B."/>
            <person name="Osman S."/>
            <person name="Markiewicz E."/>
            <person name="Oyono O.L."/>
            <person name="Patti C."/>
            <person name="Phunkhang P."/>
            <person name="Pierre F."/>
            <person name="Priest M."/>
            <person name="Raghuraman S."/>
            <person name="Rege F."/>
            <person name="Reyes R."/>
            <person name="Rise C."/>
            <person name="Rogov P."/>
            <person name="Ross K."/>
            <person name="Ryan E."/>
            <person name="Settipalli S."/>
            <person name="Shea T."/>
            <person name="Sherpa N."/>
            <person name="Shi L."/>
            <person name="Shih D."/>
            <person name="Sparrow T."/>
            <person name="Spaulding J."/>
            <person name="Stalker J."/>
            <person name="Stange-Thomann N."/>
            <person name="Stavropoulos S."/>
            <person name="Stone C."/>
            <person name="Strader C."/>
            <person name="Tesfaye S."/>
            <person name="Thomson T."/>
            <person name="Thoulutsang Y."/>
            <person name="Thoulutsang D."/>
            <person name="Topham K."/>
            <person name="Topping I."/>
            <person name="Tsamla T."/>
            <person name="Vassiliev H."/>
            <person name="Vo A."/>
            <person name="Wangchuk T."/>
            <person name="Wangdi T."/>
            <person name="Weiand M."/>
            <person name="Wilkinson J."/>
            <person name="Wilson A."/>
            <person name="Yadav S."/>
            <person name="Young G."/>
            <person name="Yu Q."/>
            <person name="Zembek L."/>
            <person name="Zhong D."/>
            <person name="Zimmer A."/>
            <person name="Zwirko Z."/>
            <person name="Jaffe D.B."/>
            <person name="Alvarez P."/>
            <person name="Brockman W."/>
            <person name="Butler J."/>
            <person name="Chin C."/>
            <person name="Gnerre S."/>
            <person name="Grabherr M."/>
            <person name="Kleber M."/>
            <person name="Mauceli E."/>
            <person name="MacCallum I."/>
        </authorList>
    </citation>
    <scope>NUCLEOTIDE SEQUENCE [LARGE SCALE GENOMIC DNA]</scope>
    <source>
        <strain evidence="5">Tucson 14030-0811.24</strain>
    </source>
</reference>
<dbReference type="PhylomeDB" id="B4MVM7"/>
<evidence type="ECO:0000256" key="2">
    <source>
        <dbReference type="SAM" id="SignalP"/>
    </source>
</evidence>
<evidence type="ECO:0000313" key="4">
    <source>
        <dbReference type="EMBL" id="EDW75747.1"/>
    </source>
</evidence>
<evidence type="ECO:0000256" key="1">
    <source>
        <dbReference type="SAM" id="Phobius"/>
    </source>
</evidence>
<dbReference type="OrthoDB" id="409374at2759"/>
<dbReference type="PANTHER" id="PTHR24047:SF32">
    <property type="entry name" value="FI01909P-RELATED"/>
    <property type="match status" value="1"/>
</dbReference>
<keyword evidence="1" id="KW-0812">Transmembrane</keyword>
<dbReference type="SUPFAM" id="SSF57184">
    <property type="entry name" value="Growth factor receptor domain"/>
    <property type="match status" value="1"/>
</dbReference>
<dbReference type="HOGENOM" id="CLU_694987_0_0_1"/>
<dbReference type="InterPro" id="IPR000742">
    <property type="entry name" value="EGF"/>
</dbReference>
<dbReference type="InParanoid" id="B4MVM7"/>
<proteinExistence type="predicted"/>
<name>B4MVM7_DROWI</name>
<dbReference type="Gene3D" id="2.10.25.10">
    <property type="entry name" value="Laminin"/>
    <property type="match status" value="2"/>
</dbReference>
<sequence length="382" mass="42221">MKIVFGLCLLLSPIVATSIRENYCERNVTSRTVVPVTKTRTIVKKPSKWTPWKKTEKKLEEYTAHEEQITYKLISDCCVGYHQVESGLCEPICERGCPAHASCVAPQRCQCTTGYVSALDHRDGSHYCEPICERGCSKGSQCVAPNTCSCREGYKQLSPTGDGVSGDCVPTCQLGDGCANGKCIDVERCECNEGYDWDENENKCKELARMASQEEEEEPLSTTNDIPPTSEECSEGFVLYGGQCRPETFDSNEAEVKDCRIAGCVGHHQVCNDSGSCLCAEGYVQENNAEENSTLSCRRGILEELLSIDQAADDDNELNPWTIPIIGLASGSLFVLLLAGLIGGVRHHRQRRDQSENEALPKEPVLQCEYSKKSYDVDEWVP</sequence>
<feature type="domain" description="EGF-like" evidence="3">
    <location>
        <begin position="131"/>
        <end position="169"/>
    </location>
</feature>
<dbReference type="AlphaFoldDB" id="B4MVM7"/>
<organism evidence="4 5">
    <name type="scientific">Drosophila willistoni</name>
    <name type="common">Fruit fly</name>
    <dbReference type="NCBI Taxonomy" id="7260"/>
    <lineage>
        <taxon>Eukaryota</taxon>
        <taxon>Metazoa</taxon>
        <taxon>Ecdysozoa</taxon>
        <taxon>Arthropoda</taxon>
        <taxon>Hexapoda</taxon>
        <taxon>Insecta</taxon>
        <taxon>Pterygota</taxon>
        <taxon>Neoptera</taxon>
        <taxon>Endopterygota</taxon>
        <taxon>Diptera</taxon>
        <taxon>Brachycera</taxon>
        <taxon>Muscomorpha</taxon>
        <taxon>Ephydroidea</taxon>
        <taxon>Drosophilidae</taxon>
        <taxon>Drosophila</taxon>
        <taxon>Sophophora</taxon>
    </lineage>
</organism>
<feature type="domain" description="EGF-like" evidence="3">
    <location>
        <begin position="258"/>
        <end position="298"/>
    </location>
</feature>
<dbReference type="eggNOG" id="KOG1218">
    <property type="taxonomic scope" value="Eukaryota"/>
</dbReference>
<dbReference type="InterPro" id="IPR009030">
    <property type="entry name" value="Growth_fac_rcpt_cys_sf"/>
</dbReference>
<evidence type="ECO:0000313" key="5">
    <source>
        <dbReference type="Proteomes" id="UP000007798"/>
    </source>
</evidence>
<feature type="signal peptide" evidence="2">
    <location>
        <begin position="1"/>
        <end position="16"/>
    </location>
</feature>
<protein>
    <recommendedName>
        <fullName evidence="3">EGF-like domain-containing protein</fullName>
    </recommendedName>
</protein>
<dbReference type="SMART" id="SM00181">
    <property type="entry name" value="EGF"/>
    <property type="match status" value="4"/>
</dbReference>
<feature type="domain" description="EGF-like" evidence="3">
    <location>
        <begin position="171"/>
        <end position="205"/>
    </location>
</feature>
<feature type="chain" id="PRO_5002818716" description="EGF-like domain-containing protein" evidence="2">
    <location>
        <begin position="17"/>
        <end position="382"/>
    </location>
</feature>
<gene>
    <name evidence="4" type="primary">Dwil\GK15030</name>
    <name evidence="4" type="ORF">Dwil_GK15030</name>
</gene>
<keyword evidence="2" id="KW-0732">Signal</keyword>